<dbReference type="InterPro" id="IPR013806">
    <property type="entry name" value="Kringle-like"/>
</dbReference>
<evidence type="ECO:0000313" key="16">
    <source>
        <dbReference type="Proteomes" id="UP000324632"/>
    </source>
</evidence>
<dbReference type="PROSITE" id="PS00021">
    <property type="entry name" value="KRINGLE_1"/>
    <property type="match status" value="1"/>
</dbReference>
<evidence type="ECO:0000313" key="15">
    <source>
        <dbReference type="EMBL" id="KAA0708348.1"/>
    </source>
</evidence>
<evidence type="ECO:0000256" key="6">
    <source>
        <dbReference type="ARBA" id="ARBA00022825"/>
    </source>
</evidence>
<feature type="domain" description="Kringle" evidence="13">
    <location>
        <begin position="20"/>
        <end position="98"/>
    </location>
</feature>
<organism evidence="15 16">
    <name type="scientific">Triplophysa tibetana</name>
    <dbReference type="NCBI Taxonomy" id="1572043"/>
    <lineage>
        <taxon>Eukaryota</taxon>
        <taxon>Metazoa</taxon>
        <taxon>Chordata</taxon>
        <taxon>Craniata</taxon>
        <taxon>Vertebrata</taxon>
        <taxon>Euteleostomi</taxon>
        <taxon>Actinopterygii</taxon>
        <taxon>Neopterygii</taxon>
        <taxon>Teleostei</taxon>
        <taxon>Ostariophysi</taxon>
        <taxon>Cypriniformes</taxon>
        <taxon>Nemacheilidae</taxon>
        <taxon>Triplophysa</taxon>
    </lineage>
</organism>
<comment type="catalytic activity">
    <reaction evidence="8">
        <text>Preferential cleavage: Arg-|-Xaa, Lys-|-Xaa.</text>
        <dbReference type="EC" id="3.4.21.4"/>
    </reaction>
</comment>
<proteinExistence type="predicted"/>
<dbReference type="InterPro" id="IPR033116">
    <property type="entry name" value="TRYPSIN_SER"/>
</dbReference>
<feature type="signal peptide" evidence="12">
    <location>
        <begin position="1"/>
        <end position="18"/>
    </location>
</feature>
<evidence type="ECO:0000256" key="2">
    <source>
        <dbReference type="ARBA" id="ARBA00022525"/>
    </source>
</evidence>
<evidence type="ECO:0000256" key="5">
    <source>
        <dbReference type="ARBA" id="ARBA00022801"/>
    </source>
</evidence>
<feature type="domain" description="Peptidase S1" evidence="14">
    <location>
        <begin position="381"/>
        <end position="624"/>
    </location>
</feature>
<dbReference type="AlphaFoldDB" id="A0A5A9NG69"/>
<sequence>MEVQKAGLVFCLFLLSAAEDCMHSNGKDYGGKISITESGYTCQRWDSQKPQQHDYTYLYLHELNLEENYCRNPGGDPRPWCYTTDLFKPWEYCSIPRCRSLKCGQPATEPKLCNGQRVVGGCVSEPHSWPWQVSLRKSDKTHVCGGTLIHEQWVLTAAHCLDGSETSITFEFHTPGVSWTHKSAKHIIFLGIHTEHADEPSKQNKDVVEIIMEPSGADIALLKLYRPAFLNDKVSLACLPEKDYIVPDATECFVTGWGNTKGTGGQGYLKEAAVPVIENKICNSPSFLSGRVKEHEMCAGKMEGGTDTCQGDSGGPLVCKTQNKFVLQGVTSWGVGCADAMKPGVYVRVSKFVDWIEKTIRGSLKCGQSATEPKLCNGQRVVGGCVSEPHSWPWQVSLRKSDKTHVCGGTLIHEQWVLTAAHCLDGSETSITFEFHTPGVSWTHKSAKHIIFLGIHTEHADEPSKQNKDVVEIIMEPSGADIALLKLYRPALLNDKVSLACLPEKDYIVPDATECFVTGWGNTKGTGGQGYLKEAAVPVIENKICNSPSFLSGRVKEHEMCAGKMEGGTDTCQGDSGGPLVCKSQNKFVLQGVTSWGVGCADAMKPGVYVRVSKFVEWIEKTIRG</sequence>
<evidence type="ECO:0000259" key="14">
    <source>
        <dbReference type="PROSITE" id="PS50240"/>
    </source>
</evidence>
<feature type="disulfide bond" evidence="10">
    <location>
        <begin position="42"/>
        <end position="81"/>
    </location>
</feature>
<evidence type="ECO:0000256" key="3">
    <source>
        <dbReference type="ARBA" id="ARBA00022572"/>
    </source>
</evidence>
<dbReference type="Pfam" id="PF00051">
    <property type="entry name" value="Kringle"/>
    <property type="match status" value="1"/>
</dbReference>
<dbReference type="SUPFAM" id="SSF57440">
    <property type="entry name" value="Kringle-like"/>
    <property type="match status" value="1"/>
</dbReference>
<dbReference type="SUPFAM" id="SSF50494">
    <property type="entry name" value="Trypsin-like serine proteases"/>
    <property type="match status" value="2"/>
</dbReference>
<keyword evidence="16" id="KW-1185">Reference proteome</keyword>
<evidence type="ECO:0000256" key="12">
    <source>
        <dbReference type="SAM" id="SignalP"/>
    </source>
</evidence>
<dbReference type="CDD" id="cd00108">
    <property type="entry name" value="KR"/>
    <property type="match status" value="1"/>
</dbReference>
<dbReference type="SMART" id="SM00020">
    <property type="entry name" value="Tryp_SPc"/>
    <property type="match status" value="2"/>
</dbReference>
<evidence type="ECO:0000256" key="7">
    <source>
        <dbReference type="ARBA" id="ARBA00023157"/>
    </source>
</evidence>
<dbReference type="InterPro" id="IPR001254">
    <property type="entry name" value="Trypsin_dom"/>
</dbReference>
<dbReference type="InterPro" id="IPR001314">
    <property type="entry name" value="Peptidase_S1A"/>
</dbReference>
<gene>
    <name evidence="15" type="ORF">E1301_Tti005590</name>
</gene>
<dbReference type="GO" id="GO:0006508">
    <property type="term" value="P:proteolysis"/>
    <property type="evidence" value="ECO:0007669"/>
    <property type="project" value="UniProtKB-KW"/>
</dbReference>
<name>A0A5A9NG69_9TELE</name>
<dbReference type="PRINTS" id="PR00018">
    <property type="entry name" value="KRINGLE"/>
</dbReference>
<keyword evidence="7 10" id="KW-1015">Disulfide bond</keyword>
<dbReference type="Gene3D" id="2.40.20.10">
    <property type="entry name" value="Plasminogen Kringle 4"/>
    <property type="match status" value="1"/>
</dbReference>
<reference evidence="15 16" key="1">
    <citation type="journal article" date="2019" name="Mol. Ecol. Resour.">
        <title>Chromosome-level genome assembly of Triplophysa tibetana, a fish adapted to the harsh high-altitude environment of the Tibetan Plateau.</title>
        <authorList>
            <person name="Yang X."/>
            <person name="Liu H."/>
            <person name="Ma Z."/>
            <person name="Zou Y."/>
            <person name="Zou M."/>
            <person name="Mao Y."/>
            <person name="Li X."/>
            <person name="Wang H."/>
            <person name="Chen T."/>
            <person name="Wang W."/>
            <person name="Yang R."/>
        </authorList>
    </citation>
    <scope>NUCLEOTIDE SEQUENCE [LARGE SCALE GENOMIC DNA]</scope>
    <source>
        <strain evidence="15">TTIB1903HZAU</strain>
        <tissue evidence="15">Muscle</tissue>
    </source>
</reference>
<keyword evidence="4 11" id="KW-0645">Protease</keyword>
<keyword evidence="3 10" id="KW-0420">Kringle</keyword>
<dbReference type="Proteomes" id="UP000324632">
    <property type="component" value="Chromosome 18"/>
</dbReference>
<dbReference type="PRINTS" id="PR00722">
    <property type="entry name" value="CHYMOTRYPSIN"/>
</dbReference>
<dbReference type="InterPro" id="IPR043504">
    <property type="entry name" value="Peptidase_S1_PA_chymotrypsin"/>
</dbReference>
<dbReference type="InterPro" id="IPR018056">
    <property type="entry name" value="Kringle_CS"/>
</dbReference>
<feature type="domain" description="Peptidase S1" evidence="14">
    <location>
        <begin position="118"/>
        <end position="361"/>
    </location>
</feature>
<feature type="disulfide bond" evidence="10">
    <location>
        <begin position="21"/>
        <end position="98"/>
    </location>
</feature>
<protein>
    <recommendedName>
        <fullName evidence="9">trypsin</fullName>
        <ecNumber evidence="9">3.4.21.4</ecNumber>
    </recommendedName>
</protein>
<dbReference type="PANTHER" id="PTHR24264:SF65">
    <property type="entry name" value="SRCR DOMAIN-CONTAINING PROTEIN"/>
    <property type="match status" value="1"/>
</dbReference>
<evidence type="ECO:0000256" key="1">
    <source>
        <dbReference type="ARBA" id="ARBA00004239"/>
    </source>
</evidence>
<feature type="chain" id="PRO_5022751778" description="trypsin" evidence="12">
    <location>
        <begin position="19"/>
        <end position="625"/>
    </location>
</feature>
<dbReference type="PROSITE" id="PS00134">
    <property type="entry name" value="TRYPSIN_HIS"/>
    <property type="match status" value="2"/>
</dbReference>
<feature type="disulfide bond" evidence="10">
    <location>
        <begin position="70"/>
        <end position="93"/>
    </location>
</feature>
<evidence type="ECO:0000256" key="11">
    <source>
        <dbReference type="RuleBase" id="RU363034"/>
    </source>
</evidence>
<dbReference type="PROSITE" id="PS50240">
    <property type="entry name" value="TRYPSIN_DOM"/>
    <property type="match status" value="2"/>
</dbReference>
<dbReference type="InterPro" id="IPR000001">
    <property type="entry name" value="Kringle"/>
</dbReference>
<keyword evidence="5 11" id="KW-0378">Hydrolase</keyword>
<dbReference type="EC" id="3.4.21.4" evidence="9"/>
<dbReference type="PANTHER" id="PTHR24264">
    <property type="entry name" value="TRYPSIN-RELATED"/>
    <property type="match status" value="1"/>
</dbReference>
<dbReference type="InterPro" id="IPR009003">
    <property type="entry name" value="Peptidase_S1_PA"/>
</dbReference>
<dbReference type="Pfam" id="PF00089">
    <property type="entry name" value="Trypsin"/>
    <property type="match status" value="2"/>
</dbReference>
<keyword evidence="12" id="KW-0732">Signal</keyword>
<dbReference type="GO" id="GO:0005615">
    <property type="term" value="C:extracellular space"/>
    <property type="evidence" value="ECO:0007669"/>
    <property type="project" value="TreeGrafter"/>
</dbReference>
<keyword evidence="6 11" id="KW-0720">Serine protease</keyword>
<dbReference type="FunFam" id="2.40.10.10:FF:000003">
    <property type="entry name" value="Transmembrane serine protease 3"/>
    <property type="match status" value="2"/>
</dbReference>
<comment type="subcellular location">
    <subcellularLocation>
        <location evidence="1">Secreted</location>
        <location evidence="1">Extracellular space</location>
    </subcellularLocation>
</comment>
<dbReference type="PROSITE" id="PS00135">
    <property type="entry name" value="TRYPSIN_SER"/>
    <property type="match status" value="2"/>
</dbReference>
<dbReference type="PROSITE" id="PS50070">
    <property type="entry name" value="KRINGLE_2"/>
    <property type="match status" value="1"/>
</dbReference>
<dbReference type="InterPro" id="IPR050127">
    <property type="entry name" value="Serine_Proteases_S1"/>
</dbReference>
<keyword evidence="2" id="KW-0964">Secreted</keyword>
<evidence type="ECO:0000256" key="10">
    <source>
        <dbReference type="PROSITE-ProRule" id="PRU00121"/>
    </source>
</evidence>
<dbReference type="SMART" id="SM00130">
    <property type="entry name" value="KR"/>
    <property type="match status" value="1"/>
</dbReference>
<dbReference type="InterPro" id="IPR018114">
    <property type="entry name" value="TRYPSIN_HIS"/>
</dbReference>
<accession>A0A5A9NG69</accession>
<dbReference type="EMBL" id="SOYY01000018">
    <property type="protein sequence ID" value="KAA0708348.1"/>
    <property type="molecule type" value="Genomic_DNA"/>
</dbReference>
<evidence type="ECO:0000256" key="8">
    <source>
        <dbReference type="ARBA" id="ARBA00036320"/>
    </source>
</evidence>
<dbReference type="InterPro" id="IPR038178">
    <property type="entry name" value="Kringle_sf"/>
</dbReference>
<evidence type="ECO:0000259" key="13">
    <source>
        <dbReference type="PROSITE" id="PS50070"/>
    </source>
</evidence>
<evidence type="ECO:0000256" key="9">
    <source>
        <dbReference type="ARBA" id="ARBA00038868"/>
    </source>
</evidence>
<dbReference type="CDD" id="cd00190">
    <property type="entry name" value="Tryp_SPc"/>
    <property type="match status" value="2"/>
</dbReference>
<evidence type="ECO:0000256" key="4">
    <source>
        <dbReference type="ARBA" id="ARBA00022670"/>
    </source>
</evidence>
<dbReference type="Gene3D" id="2.40.10.10">
    <property type="entry name" value="Trypsin-like serine proteases"/>
    <property type="match status" value="2"/>
</dbReference>
<dbReference type="GO" id="GO:0004252">
    <property type="term" value="F:serine-type endopeptidase activity"/>
    <property type="evidence" value="ECO:0007669"/>
    <property type="project" value="UniProtKB-EC"/>
</dbReference>
<comment type="caution">
    <text evidence="15">The sequence shown here is derived from an EMBL/GenBank/DDBJ whole genome shotgun (WGS) entry which is preliminary data.</text>
</comment>